<dbReference type="Pfam" id="PF20903">
    <property type="entry name" value="SPL"/>
    <property type="match status" value="1"/>
</dbReference>
<comment type="caution">
    <text evidence="1">The sequence shown here is derived from an EMBL/GenBank/DDBJ whole genome shotgun (WGS) entry which is preliminary data.</text>
</comment>
<gene>
    <name evidence="1" type="ORF">Q0590_30320</name>
</gene>
<protein>
    <submittedName>
        <fullName evidence="1">Radical SAM protein</fullName>
    </submittedName>
</protein>
<dbReference type="Gene3D" id="3.40.50.12110">
    <property type="match status" value="1"/>
</dbReference>
<dbReference type="PANTHER" id="PTHR37822:SF2">
    <property type="entry name" value="SPORE PHOTOPRODUCT LYASE"/>
    <property type="match status" value="1"/>
</dbReference>
<dbReference type="PANTHER" id="PTHR37822">
    <property type="entry name" value="SPORE PHOTOPRODUCT LYASE-RELATED"/>
    <property type="match status" value="1"/>
</dbReference>
<accession>A0ABT8RHG2</accession>
<dbReference type="Gene3D" id="3.80.30.30">
    <property type="match status" value="1"/>
</dbReference>
<organism evidence="1 2">
    <name type="scientific">Rhodocytophaga aerolata</name>
    <dbReference type="NCBI Taxonomy" id="455078"/>
    <lineage>
        <taxon>Bacteria</taxon>
        <taxon>Pseudomonadati</taxon>
        <taxon>Bacteroidota</taxon>
        <taxon>Cytophagia</taxon>
        <taxon>Cytophagales</taxon>
        <taxon>Rhodocytophagaceae</taxon>
        <taxon>Rhodocytophaga</taxon>
    </lineage>
</organism>
<keyword evidence="2" id="KW-1185">Reference proteome</keyword>
<reference evidence="1" key="1">
    <citation type="submission" date="2023-07" db="EMBL/GenBank/DDBJ databases">
        <title>The genome sequence of Rhodocytophaga aerolata KACC 12507.</title>
        <authorList>
            <person name="Zhang X."/>
        </authorList>
    </citation>
    <scope>NUCLEOTIDE SEQUENCE</scope>
    <source>
        <strain evidence="1">KACC 12507</strain>
    </source>
</reference>
<dbReference type="Proteomes" id="UP001168528">
    <property type="component" value="Unassembled WGS sequence"/>
</dbReference>
<evidence type="ECO:0000313" key="1">
    <source>
        <dbReference type="EMBL" id="MDO1450608.1"/>
    </source>
</evidence>
<sequence length="362" mass="40747">MSLSAILEDTPVNIDNRSSRLWKPKQVLFTPAALEQPFGQQIYERVSKLQLPVELLKSNRLTGIRGESERETYQLAKQTMAVVVAPPSAFRLQPIPPSADFQFHLAEGCPAHCQYCYLAGSLQGPPVVRVFANLPSILDNTFAYHKPGKRTTFEASCYTDPLSIEHLTGSLSASIRHFGSQKNAQLRWVTKYSQVDSLLDLPHFGNTRCRISLNAEVVAKRLEGGTASISARLAALRKLALPHSQGGGSYPVGIVLAPIMPIPDWQMHYIDLLNRIQETLEFDCDLTFELISHRFTPGSKDVLLEWYPNTSLDMNEANRSVKYNKFGGQKFVYSADTMKNLRKFFENQLALRFPKAPILYWT</sequence>
<dbReference type="CDD" id="cd01335">
    <property type="entry name" value="Radical_SAM"/>
    <property type="match status" value="1"/>
</dbReference>
<dbReference type="RefSeq" id="WP_302041409.1">
    <property type="nucleotide sequence ID" value="NZ_JAUKPO010000033.1"/>
</dbReference>
<proteinExistence type="predicted"/>
<evidence type="ECO:0000313" key="2">
    <source>
        <dbReference type="Proteomes" id="UP001168528"/>
    </source>
</evidence>
<name>A0ABT8RHG2_9BACT</name>
<dbReference type="EMBL" id="JAUKPO010000033">
    <property type="protein sequence ID" value="MDO1450608.1"/>
    <property type="molecule type" value="Genomic_DNA"/>
</dbReference>
<dbReference type="InterPro" id="IPR049539">
    <property type="entry name" value="SPL"/>
</dbReference>